<protein>
    <submittedName>
        <fullName evidence="1">Uncharacterized protein</fullName>
    </submittedName>
</protein>
<keyword evidence="2" id="KW-1185">Reference proteome</keyword>
<accession>A0A917M6X8</accession>
<gene>
    <name evidence="1" type="ORF">GCM10007415_12430</name>
</gene>
<sequence length="136" mass="15092">MQPFYDFFTAYGSFSVGDDPKAIASFYAESFIAAAPGGAASYDNDDQFIDWLNGVLQFNKQVGLQKMTPHNVDTTSMGEHFTLAKVTWEALFSKTGNKPIIFDISYILQHTGNGPKIIGYVSHDDQEAVMKEYGLM</sequence>
<reference evidence="1" key="1">
    <citation type="journal article" date="2014" name="Int. J. Syst. Evol. Microbiol.">
        <title>Complete genome sequence of Corynebacterium casei LMG S-19264T (=DSM 44701T), isolated from a smear-ripened cheese.</title>
        <authorList>
            <consortium name="US DOE Joint Genome Institute (JGI-PGF)"/>
            <person name="Walter F."/>
            <person name="Albersmeier A."/>
            <person name="Kalinowski J."/>
            <person name="Ruckert C."/>
        </authorList>
    </citation>
    <scope>NUCLEOTIDE SEQUENCE</scope>
    <source>
        <strain evidence="1">CGMCC 1.12195</strain>
    </source>
</reference>
<organism evidence="1 2">
    <name type="scientific">Parapedobacter pyrenivorans</name>
    <dbReference type="NCBI Taxonomy" id="1305674"/>
    <lineage>
        <taxon>Bacteria</taxon>
        <taxon>Pseudomonadati</taxon>
        <taxon>Bacteroidota</taxon>
        <taxon>Sphingobacteriia</taxon>
        <taxon>Sphingobacteriales</taxon>
        <taxon>Sphingobacteriaceae</taxon>
        <taxon>Parapedobacter</taxon>
    </lineage>
</organism>
<dbReference type="AlphaFoldDB" id="A0A917M6X8"/>
<dbReference type="EMBL" id="BMER01000001">
    <property type="protein sequence ID" value="GGG81312.1"/>
    <property type="molecule type" value="Genomic_DNA"/>
</dbReference>
<name>A0A917M6X8_9SPHI</name>
<reference evidence="1" key="2">
    <citation type="submission" date="2020-09" db="EMBL/GenBank/DDBJ databases">
        <authorList>
            <person name="Sun Q."/>
            <person name="Zhou Y."/>
        </authorList>
    </citation>
    <scope>NUCLEOTIDE SEQUENCE</scope>
    <source>
        <strain evidence="1">CGMCC 1.12195</strain>
    </source>
</reference>
<dbReference type="Proteomes" id="UP000660862">
    <property type="component" value="Unassembled WGS sequence"/>
</dbReference>
<dbReference type="RefSeq" id="WP_188505027.1">
    <property type="nucleotide sequence ID" value="NZ_BMER01000001.1"/>
</dbReference>
<evidence type="ECO:0000313" key="1">
    <source>
        <dbReference type="EMBL" id="GGG81312.1"/>
    </source>
</evidence>
<proteinExistence type="predicted"/>
<evidence type="ECO:0000313" key="2">
    <source>
        <dbReference type="Proteomes" id="UP000660862"/>
    </source>
</evidence>
<comment type="caution">
    <text evidence="1">The sequence shown here is derived from an EMBL/GenBank/DDBJ whole genome shotgun (WGS) entry which is preliminary data.</text>
</comment>